<sequence length="282" mass="30149">MRILVCTKLDLHGAHFANRVLPALAGHEVVGLWLADKNRPAEDNVPELAQLRFLERLLPIDLLFPLIDALPARQADLAPDATFATLGRRHATPVEVITALDAATRARLAALAPDLIIVARFSHLFDAASIGVPRHGILNIHPGRLPGYAGLHAPLRAITDGAGAFGCSVHWITPGIDDGPLLQVIDQPIDLAGNLLDQTAALYPLAIPTVLAVIEACAAGRRPTGTPQDLRLRRYHSMPDAAPFATLARLGTKLWHPDALATWLGRYLPPGVALPPLPGGPR</sequence>
<protein>
    <recommendedName>
        <fullName evidence="2">phosphoribosylglycinamide formyltransferase 1</fullName>
        <ecNumber evidence="2">2.1.2.2</ecNumber>
    </recommendedName>
</protein>
<organism evidence="6 7">
    <name type="scientific">Zoogloea oryzae</name>
    <dbReference type="NCBI Taxonomy" id="310767"/>
    <lineage>
        <taxon>Bacteria</taxon>
        <taxon>Pseudomonadati</taxon>
        <taxon>Pseudomonadota</taxon>
        <taxon>Betaproteobacteria</taxon>
        <taxon>Rhodocyclales</taxon>
        <taxon>Zoogloeaceae</taxon>
        <taxon>Zoogloea</taxon>
    </lineage>
</organism>
<comment type="pathway">
    <text evidence="1">Purine metabolism; IMP biosynthesis via de novo pathway; N(2)-formyl-N(1)-(5-phospho-D-ribosyl)glycinamide from N(1)-(5-phospho-D-ribosyl)glycinamide (10-formyl THF route): step 1/1.</text>
</comment>
<accession>A0ABQ6FGF7</accession>
<reference evidence="7" key="1">
    <citation type="journal article" date="2019" name="Int. J. Syst. Evol. Microbiol.">
        <title>The Global Catalogue of Microorganisms (GCM) 10K type strain sequencing project: providing services to taxonomists for standard genome sequencing and annotation.</title>
        <authorList>
            <consortium name="The Broad Institute Genomics Platform"/>
            <consortium name="The Broad Institute Genome Sequencing Center for Infectious Disease"/>
            <person name="Wu L."/>
            <person name="Ma J."/>
        </authorList>
    </citation>
    <scope>NUCLEOTIDE SEQUENCE [LARGE SCALE GENOMIC DNA]</scope>
    <source>
        <strain evidence="7">NBRC 102407</strain>
    </source>
</reference>
<evidence type="ECO:0000256" key="3">
    <source>
        <dbReference type="ARBA" id="ARBA00022679"/>
    </source>
</evidence>
<gene>
    <name evidence="6" type="ORF">GCM10007933_42170</name>
</gene>
<dbReference type="Pfam" id="PF00551">
    <property type="entry name" value="Formyl_trans_N"/>
    <property type="match status" value="1"/>
</dbReference>
<keyword evidence="3" id="KW-0808">Transferase</keyword>
<dbReference type="PANTHER" id="PTHR43369">
    <property type="entry name" value="PHOSPHORIBOSYLGLYCINAMIDE FORMYLTRANSFERASE"/>
    <property type="match status" value="1"/>
</dbReference>
<evidence type="ECO:0000313" key="6">
    <source>
        <dbReference type="EMBL" id="GLT24723.1"/>
    </source>
</evidence>
<name>A0ABQ6FGF7_9RHOO</name>
<dbReference type="Proteomes" id="UP001157167">
    <property type="component" value="Unassembled WGS sequence"/>
</dbReference>
<dbReference type="PANTHER" id="PTHR43369:SF2">
    <property type="entry name" value="PHOSPHORIBOSYLGLYCINAMIDE FORMYLTRANSFERASE"/>
    <property type="match status" value="1"/>
</dbReference>
<dbReference type="SUPFAM" id="SSF53328">
    <property type="entry name" value="Formyltransferase"/>
    <property type="match status" value="1"/>
</dbReference>
<feature type="domain" description="Formyl transferase N-terminal" evidence="5">
    <location>
        <begin position="99"/>
        <end position="189"/>
    </location>
</feature>
<dbReference type="InterPro" id="IPR002376">
    <property type="entry name" value="Formyl_transf_N"/>
</dbReference>
<evidence type="ECO:0000256" key="1">
    <source>
        <dbReference type="ARBA" id="ARBA00005054"/>
    </source>
</evidence>
<proteinExistence type="predicted"/>
<keyword evidence="7" id="KW-1185">Reference proteome</keyword>
<keyword evidence="4" id="KW-0658">Purine biosynthesis</keyword>
<evidence type="ECO:0000256" key="4">
    <source>
        <dbReference type="ARBA" id="ARBA00022755"/>
    </source>
</evidence>
<dbReference type="EMBL" id="BSPX01000138">
    <property type="protein sequence ID" value="GLT24723.1"/>
    <property type="molecule type" value="Genomic_DNA"/>
</dbReference>
<comment type="caution">
    <text evidence="6">The sequence shown here is derived from an EMBL/GenBank/DDBJ whole genome shotgun (WGS) entry which is preliminary data.</text>
</comment>
<dbReference type="Gene3D" id="3.40.50.12230">
    <property type="match status" value="1"/>
</dbReference>
<dbReference type="RefSeq" id="WP_284189916.1">
    <property type="nucleotide sequence ID" value="NZ_BSPX01000138.1"/>
</dbReference>
<dbReference type="EC" id="2.1.2.2" evidence="2"/>
<evidence type="ECO:0000259" key="5">
    <source>
        <dbReference type="Pfam" id="PF00551"/>
    </source>
</evidence>
<evidence type="ECO:0000256" key="2">
    <source>
        <dbReference type="ARBA" id="ARBA00012254"/>
    </source>
</evidence>
<dbReference type="InterPro" id="IPR036477">
    <property type="entry name" value="Formyl_transf_N_sf"/>
</dbReference>
<evidence type="ECO:0000313" key="7">
    <source>
        <dbReference type="Proteomes" id="UP001157167"/>
    </source>
</evidence>